<dbReference type="InterPro" id="IPR029033">
    <property type="entry name" value="His_PPase_superfam"/>
</dbReference>
<dbReference type="SUPFAM" id="SSF53254">
    <property type="entry name" value="Phosphoglycerate mutase-like"/>
    <property type="match status" value="1"/>
</dbReference>
<evidence type="ECO:0000313" key="1">
    <source>
        <dbReference type="EMBL" id="AJD92929.1"/>
    </source>
</evidence>
<dbReference type="GO" id="GO:0005737">
    <property type="term" value="C:cytoplasm"/>
    <property type="evidence" value="ECO:0007669"/>
    <property type="project" value="TreeGrafter"/>
</dbReference>
<dbReference type="Pfam" id="PF00300">
    <property type="entry name" value="His_Phos_1"/>
    <property type="match status" value="1"/>
</dbReference>
<sequence>MTTIYLVRHAHSYYTPDEINRPLSEKGLMDADAVTDCLKHENIHAVCSSPYKRAVQTVEGIAAYIEKEIELIEDFKERTLTVNPAENFQKAITKLWKDPSFSWEGGESNDIAQKRGVKAIKEVLKKYRGQNVVIGTHGNIMVLIMNDFDSQYDFTFWNQLAMPDIFKLDFEGDSLKQVKRLGASI</sequence>
<dbReference type="EMBL" id="CP009416">
    <property type="protein sequence ID" value="AJD92929.1"/>
    <property type="molecule type" value="Genomic_DNA"/>
</dbReference>
<gene>
    <name evidence="1" type="ORF">JMA_36120</name>
</gene>
<reference evidence="1 2" key="1">
    <citation type="submission" date="2014-08" db="EMBL/GenBank/DDBJ databases">
        <title>Complete genome of a marine bacteria Jeotgalibacillus malaysiensis.</title>
        <authorList>
            <person name="Yaakop A.S."/>
            <person name="Chan K.-G."/>
            <person name="Goh K.M."/>
        </authorList>
    </citation>
    <scope>NUCLEOTIDE SEQUENCE [LARGE SCALE GENOMIC DNA]</scope>
    <source>
        <strain evidence="1 2">D5</strain>
    </source>
</reference>
<dbReference type="PANTHER" id="PTHR48100">
    <property type="entry name" value="BROAD-SPECIFICITY PHOSPHATASE YOR283W-RELATED"/>
    <property type="match status" value="1"/>
</dbReference>
<dbReference type="OrthoDB" id="2185101at2"/>
<dbReference type="GO" id="GO:0016791">
    <property type="term" value="F:phosphatase activity"/>
    <property type="evidence" value="ECO:0007669"/>
    <property type="project" value="TreeGrafter"/>
</dbReference>
<organism evidence="1 2">
    <name type="scientific">Jeotgalibacillus malaysiensis</name>
    <dbReference type="NCBI Taxonomy" id="1508404"/>
    <lineage>
        <taxon>Bacteria</taxon>
        <taxon>Bacillati</taxon>
        <taxon>Bacillota</taxon>
        <taxon>Bacilli</taxon>
        <taxon>Bacillales</taxon>
        <taxon>Caryophanaceae</taxon>
        <taxon>Jeotgalibacillus</taxon>
    </lineage>
</organism>
<dbReference type="PANTHER" id="PTHR48100:SF59">
    <property type="entry name" value="ADENOSYLCOBALAMIN_ALPHA-RIBAZOLE PHOSPHATASE"/>
    <property type="match status" value="1"/>
</dbReference>
<dbReference type="Proteomes" id="UP000031449">
    <property type="component" value="Chromosome"/>
</dbReference>
<dbReference type="SMART" id="SM00855">
    <property type="entry name" value="PGAM"/>
    <property type="match status" value="1"/>
</dbReference>
<protein>
    <submittedName>
        <fullName evidence="1">Phosphoglycerate mutase</fullName>
    </submittedName>
</protein>
<dbReference type="STRING" id="1508404.JMA_36120"/>
<dbReference type="InterPro" id="IPR050275">
    <property type="entry name" value="PGM_Phosphatase"/>
</dbReference>
<dbReference type="InterPro" id="IPR013078">
    <property type="entry name" value="His_Pase_superF_clade-1"/>
</dbReference>
<accession>A0A0B5AY66</accession>
<dbReference type="KEGG" id="jeo:JMA_36120"/>
<dbReference type="Gene3D" id="3.40.50.1240">
    <property type="entry name" value="Phosphoglycerate mutase-like"/>
    <property type="match status" value="1"/>
</dbReference>
<dbReference type="CDD" id="cd07067">
    <property type="entry name" value="HP_PGM_like"/>
    <property type="match status" value="1"/>
</dbReference>
<keyword evidence="2" id="KW-1185">Reference proteome</keyword>
<name>A0A0B5AY66_9BACL</name>
<dbReference type="HOGENOM" id="CLU_033323_12_2_9"/>
<dbReference type="AlphaFoldDB" id="A0A0B5AY66"/>
<dbReference type="BioCyc" id="JESP1508404:G14D9-12893-MONOMER"/>
<evidence type="ECO:0000313" key="2">
    <source>
        <dbReference type="Proteomes" id="UP000031449"/>
    </source>
</evidence>
<proteinExistence type="predicted"/>